<sequence>MPRARWRRRASDLRFACAHLTACAVLGGFLGPVLAHAQTSAGEWVTAAAQAPDIARVGTLGVEQQAQWLAKSTASGALAKLDDAQLVALFRALDPDALRRYLQEGLRDYTSYEFTMWRRERIRGKWPKRADHMLVRITREPLRIYAKWLPDGAHAGQEVIYDDSKRPDELYGHLGGFLGVVPMWTSVNGALARAQSNHSIRELGIEAITQRFIDEGRRFAEAGITKPANIEVKTVHGLRVVAFTYETPAGQPEFYAKKEILGLDLERPLLRTLESFDNEGHVFESVVFEHIQLKRFDDLTFDPRNPDYRF</sequence>
<feature type="signal peptide" evidence="1">
    <location>
        <begin position="1"/>
        <end position="37"/>
    </location>
</feature>
<dbReference type="RefSeq" id="WP_087048164.1">
    <property type="nucleotide sequence ID" value="NZ_FCOB02000024.1"/>
</dbReference>
<keyword evidence="3" id="KW-1185">Reference proteome</keyword>
<keyword evidence="1" id="KW-0732">Signal</keyword>
<dbReference type="InterPro" id="IPR011465">
    <property type="entry name" value="DUF1571"/>
</dbReference>
<gene>
    <name evidence="2" type="ORF">AWB83_04815</name>
</gene>
<dbReference type="Pfam" id="PF07608">
    <property type="entry name" value="DUF1571"/>
    <property type="match status" value="1"/>
</dbReference>
<dbReference type="Proteomes" id="UP000054978">
    <property type="component" value="Unassembled WGS sequence"/>
</dbReference>
<accession>A0A158CY67</accession>
<feature type="chain" id="PRO_5007623419" evidence="1">
    <location>
        <begin position="38"/>
        <end position="310"/>
    </location>
</feature>
<organism evidence="2 3">
    <name type="scientific">Caballeronia ptereochthonis</name>
    <dbReference type="NCBI Taxonomy" id="1777144"/>
    <lineage>
        <taxon>Bacteria</taxon>
        <taxon>Pseudomonadati</taxon>
        <taxon>Pseudomonadota</taxon>
        <taxon>Betaproteobacteria</taxon>
        <taxon>Burkholderiales</taxon>
        <taxon>Burkholderiaceae</taxon>
        <taxon>Caballeronia</taxon>
    </lineage>
</organism>
<proteinExistence type="predicted"/>
<protein>
    <submittedName>
        <fullName evidence="2">PF07608 family protein</fullName>
    </submittedName>
</protein>
<dbReference type="STRING" id="1777144.AWB83_04815"/>
<evidence type="ECO:0000256" key="1">
    <source>
        <dbReference type="SAM" id="SignalP"/>
    </source>
</evidence>
<dbReference type="AlphaFoldDB" id="A0A158CY67"/>
<evidence type="ECO:0000313" key="2">
    <source>
        <dbReference type="EMBL" id="SAK87293.1"/>
    </source>
</evidence>
<name>A0A158CY67_9BURK</name>
<dbReference type="OrthoDB" id="8959033at2"/>
<comment type="caution">
    <text evidence="2">The sequence shown here is derived from an EMBL/GenBank/DDBJ whole genome shotgun (WGS) entry which is preliminary data.</text>
</comment>
<evidence type="ECO:0000313" key="3">
    <source>
        <dbReference type="Proteomes" id="UP000054978"/>
    </source>
</evidence>
<dbReference type="EMBL" id="FCOB02000024">
    <property type="protein sequence ID" value="SAK87293.1"/>
    <property type="molecule type" value="Genomic_DNA"/>
</dbReference>
<reference evidence="2" key="1">
    <citation type="submission" date="2016-01" db="EMBL/GenBank/DDBJ databases">
        <authorList>
            <person name="Peeters C."/>
        </authorList>
    </citation>
    <scope>NUCLEOTIDE SEQUENCE [LARGE SCALE GENOMIC DNA]</scope>
    <source>
        <strain evidence="2">LMG 29326</strain>
    </source>
</reference>